<dbReference type="Proteomes" id="UP000815325">
    <property type="component" value="Unassembled WGS sequence"/>
</dbReference>
<proteinExistence type="predicted"/>
<feature type="coiled-coil region" evidence="1">
    <location>
        <begin position="968"/>
        <end position="1005"/>
    </location>
</feature>
<feature type="region of interest" description="Disordered" evidence="2">
    <location>
        <begin position="431"/>
        <end position="496"/>
    </location>
</feature>
<dbReference type="PANTHER" id="PTHR23159">
    <property type="entry name" value="CENTROSOMAL PROTEIN 2"/>
    <property type="match status" value="1"/>
</dbReference>
<feature type="coiled-coil region" evidence="1">
    <location>
        <begin position="539"/>
        <end position="573"/>
    </location>
</feature>
<organism evidence="3 4">
    <name type="scientific">Dunaliella salina</name>
    <name type="common">Green alga</name>
    <name type="synonym">Protococcus salinus</name>
    <dbReference type="NCBI Taxonomy" id="3046"/>
    <lineage>
        <taxon>Eukaryota</taxon>
        <taxon>Viridiplantae</taxon>
        <taxon>Chlorophyta</taxon>
        <taxon>core chlorophytes</taxon>
        <taxon>Chlorophyceae</taxon>
        <taxon>CS clade</taxon>
        <taxon>Chlamydomonadales</taxon>
        <taxon>Dunaliellaceae</taxon>
        <taxon>Dunaliella</taxon>
    </lineage>
</organism>
<evidence type="ECO:0000256" key="2">
    <source>
        <dbReference type="SAM" id="MobiDB-lite"/>
    </source>
</evidence>
<accession>A0ABQ7GQ91</accession>
<feature type="coiled-coil region" evidence="1">
    <location>
        <begin position="99"/>
        <end position="168"/>
    </location>
</feature>
<feature type="region of interest" description="Disordered" evidence="2">
    <location>
        <begin position="263"/>
        <end position="291"/>
    </location>
</feature>
<feature type="region of interest" description="Disordered" evidence="2">
    <location>
        <begin position="1037"/>
        <end position="1058"/>
    </location>
</feature>
<feature type="coiled-coil region" evidence="1">
    <location>
        <begin position="663"/>
        <end position="713"/>
    </location>
</feature>
<evidence type="ECO:0000256" key="1">
    <source>
        <dbReference type="SAM" id="Coils"/>
    </source>
</evidence>
<evidence type="ECO:0000313" key="4">
    <source>
        <dbReference type="Proteomes" id="UP000815325"/>
    </source>
</evidence>
<comment type="caution">
    <text evidence="3">The sequence shown here is derived from an EMBL/GenBank/DDBJ whole genome shotgun (WGS) entry which is preliminary data.</text>
</comment>
<keyword evidence="1" id="KW-0175">Coiled coil</keyword>
<feature type="compositionally biased region" description="Basic and acidic residues" evidence="2">
    <location>
        <begin position="276"/>
        <end position="291"/>
    </location>
</feature>
<name>A0ABQ7GQ91_DUNSA</name>
<keyword evidence="4" id="KW-1185">Reference proteome</keyword>
<protein>
    <submittedName>
        <fullName evidence="3">Uncharacterized protein</fullName>
    </submittedName>
</protein>
<dbReference type="PANTHER" id="PTHR23159:SF66">
    <property type="entry name" value="OS04G0158400 PROTEIN"/>
    <property type="match status" value="1"/>
</dbReference>
<sequence>MYSTGKSVTDRLRQQGVFTPVLPNRHDELMQKEIVELKDQVAYWKEEAIEDETERADQVHAQQEAELRQMREGYEKEVMSWKVQCFDQQYERERQVAQVHAAIAEADAAKQQMKQMQAEHSKIIEQSAQSVATIKLLQQELESARAHVGRAQEDAANHRLLLEAQEKQLADLKFGFLEVTILFELREKFKIAVTAESIGRSLTAPSLDRAPEEQRAFREDKCRLLDREAKAEAGMAELQRREATLAQQQEELAARLEAAASRDKAQAAEQEALGRQAKELEAKQGGIERERRMLEEQQEQLRVRRAEMAEKDKEFAQREKEFKQQVASSSAMLKEAEAKSAEISRQSDKTAGMQGIQLLSWSVAALVDVQAVVCCNDDPSFTPVLQVKEEQAALAQQVSGAQEQLRAAASLESASLASSASSRAMPLSAASAKGVDAADNAIGHDDTDDDTDDTDDTDDDTDDTDDADEADFDEIVVDGQGYPGTQQRARNHAKKQDCTQSLYGSEVFTLFLTKHSMEPYLAKRPEQLHEAHAKREKQLQASQEAVAKERSKLEALQEQLKARRTEVVAQTSQHSIPGRPEHILRCYSTRDVYQNLKEANWWTVWKANPACDGTYVELLQLAGIAWYAKPLHTVVRAWCLPEHLLISAGSFHTNRLSVRKKEREVAKRERESNKERAAAAKQANEVARRQAELDELDAQVAGRQAELDELDAQHCAVSLVKPLNPPSSVFACAVHHTICLLCALQCCAASHAMPATHHAAFLPVLCITCYAASHTMPATHHATFLPVLCITIKEQQAALMQQVADAEEQLRAAAPIQTASCSLQRDQQAALTQQVADVEEQLRAAAPILTANCSLQQEQQAALMQQVADAEEQLRAAAPIRVADVEEQLRAAAPVLQVADAEEQLRAAAPIREEALSCSSSLARWLQLQVDALALASVLMTTFCIAPSCSGHVVALRPLVEANRARQAKELSAAQEALAADRAKLEALQQEVSSRRAEVASQEKEMVAREKKAAKEMASASKLVNETVKRNSELSKLEAEAHASPKNAHKASAHSPYTDQGSVVLQQSWHKLPADAFLGI</sequence>
<gene>
    <name evidence="3" type="ORF">DUNSADRAFT_5406</name>
</gene>
<evidence type="ECO:0000313" key="3">
    <source>
        <dbReference type="EMBL" id="KAF5836779.1"/>
    </source>
</evidence>
<dbReference type="EMBL" id="MU069643">
    <property type="protein sequence ID" value="KAF5836779.1"/>
    <property type="molecule type" value="Genomic_DNA"/>
</dbReference>
<feature type="compositionally biased region" description="Acidic residues" evidence="2">
    <location>
        <begin position="446"/>
        <end position="476"/>
    </location>
</feature>
<reference evidence="3" key="1">
    <citation type="submission" date="2017-08" db="EMBL/GenBank/DDBJ databases">
        <authorList>
            <person name="Polle J.E."/>
            <person name="Barry K."/>
            <person name="Cushman J."/>
            <person name="Schmutz J."/>
            <person name="Tran D."/>
            <person name="Hathwaick L.T."/>
            <person name="Yim W.C."/>
            <person name="Jenkins J."/>
            <person name="Mckie-Krisberg Z.M."/>
            <person name="Prochnik S."/>
            <person name="Lindquist E."/>
            <person name="Dockter R.B."/>
            <person name="Adam C."/>
            <person name="Molina H."/>
            <person name="Bunkerborg J."/>
            <person name="Jin E."/>
            <person name="Buchheim M."/>
            <person name="Magnuson J."/>
        </authorList>
    </citation>
    <scope>NUCLEOTIDE SEQUENCE</scope>
    <source>
        <strain evidence="3">CCAP 19/18</strain>
    </source>
</reference>